<dbReference type="AlphaFoldDB" id="A0A6M6JFD2"/>
<sequence length="118" mass="13203">MRIGELSRRTGVSPRSLRWYGEQQLLLEQRTGGGHREYADDAVERVELIQLLFAAGVPARHVVELLPCIYSGTTTPAMVARLEQERARVDAQARHLAETRDRLDGVLVEARARMVPAA</sequence>
<dbReference type="GO" id="GO:0003677">
    <property type="term" value="F:DNA binding"/>
    <property type="evidence" value="ECO:0007669"/>
    <property type="project" value="UniProtKB-KW"/>
</dbReference>
<keyword evidence="4" id="KW-1185">Reference proteome</keyword>
<protein>
    <submittedName>
        <fullName evidence="3">MerR family transcriptional regulator</fullName>
    </submittedName>
</protein>
<dbReference type="PANTHER" id="PTHR30204">
    <property type="entry name" value="REDOX-CYCLING DRUG-SENSING TRANSCRIPTIONAL ACTIVATOR SOXR"/>
    <property type="match status" value="1"/>
</dbReference>
<dbReference type="KEGG" id="pbro:HOP40_04620"/>
<evidence type="ECO:0000256" key="1">
    <source>
        <dbReference type="ARBA" id="ARBA00023125"/>
    </source>
</evidence>
<name>A0A6M6JFD2_9PSEU</name>
<evidence type="ECO:0000259" key="2">
    <source>
        <dbReference type="PROSITE" id="PS50937"/>
    </source>
</evidence>
<evidence type="ECO:0000313" key="4">
    <source>
        <dbReference type="Proteomes" id="UP000505377"/>
    </source>
</evidence>
<accession>A0A6M6JFD2</accession>
<dbReference type="PROSITE" id="PS50937">
    <property type="entry name" value="HTH_MERR_2"/>
    <property type="match status" value="1"/>
</dbReference>
<dbReference type="Proteomes" id="UP000505377">
    <property type="component" value="Chromosome"/>
</dbReference>
<dbReference type="InterPro" id="IPR000551">
    <property type="entry name" value="MerR-type_HTH_dom"/>
</dbReference>
<evidence type="ECO:0000313" key="3">
    <source>
        <dbReference type="EMBL" id="QJY45201.1"/>
    </source>
</evidence>
<dbReference type="PRINTS" id="PR00040">
    <property type="entry name" value="HTHMERR"/>
</dbReference>
<dbReference type="InterPro" id="IPR047057">
    <property type="entry name" value="MerR_fam"/>
</dbReference>
<feature type="domain" description="HTH merR-type" evidence="2">
    <location>
        <begin position="1"/>
        <end position="68"/>
    </location>
</feature>
<dbReference type="GO" id="GO:0003700">
    <property type="term" value="F:DNA-binding transcription factor activity"/>
    <property type="evidence" value="ECO:0007669"/>
    <property type="project" value="InterPro"/>
</dbReference>
<keyword evidence="1" id="KW-0238">DNA-binding</keyword>
<dbReference type="Pfam" id="PF13411">
    <property type="entry name" value="MerR_1"/>
    <property type="match status" value="1"/>
</dbReference>
<dbReference type="SUPFAM" id="SSF46955">
    <property type="entry name" value="Putative DNA-binding domain"/>
    <property type="match status" value="1"/>
</dbReference>
<gene>
    <name evidence="3" type="ORF">HOP40_04620</name>
</gene>
<dbReference type="Gene3D" id="1.10.1660.10">
    <property type="match status" value="1"/>
</dbReference>
<organism evidence="3 4">
    <name type="scientific">Pseudonocardia broussonetiae</name>
    <dbReference type="NCBI Taxonomy" id="2736640"/>
    <lineage>
        <taxon>Bacteria</taxon>
        <taxon>Bacillati</taxon>
        <taxon>Actinomycetota</taxon>
        <taxon>Actinomycetes</taxon>
        <taxon>Pseudonocardiales</taxon>
        <taxon>Pseudonocardiaceae</taxon>
        <taxon>Pseudonocardia</taxon>
    </lineage>
</organism>
<dbReference type="EMBL" id="CP053564">
    <property type="protein sequence ID" value="QJY45201.1"/>
    <property type="molecule type" value="Genomic_DNA"/>
</dbReference>
<dbReference type="InterPro" id="IPR009061">
    <property type="entry name" value="DNA-bd_dom_put_sf"/>
</dbReference>
<dbReference type="RefSeq" id="WP_172154976.1">
    <property type="nucleotide sequence ID" value="NZ_CP053564.1"/>
</dbReference>
<reference evidence="3 4" key="1">
    <citation type="submission" date="2020-05" db="EMBL/GenBank/DDBJ databases">
        <authorList>
            <person name="Mo P."/>
        </authorList>
    </citation>
    <scope>NUCLEOTIDE SEQUENCE [LARGE SCALE GENOMIC DNA]</scope>
    <source>
        <strain evidence="3 4">Gen01</strain>
    </source>
</reference>
<dbReference type="PANTHER" id="PTHR30204:SF97">
    <property type="entry name" value="MERR FAMILY REGULATORY PROTEIN"/>
    <property type="match status" value="1"/>
</dbReference>
<proteinExistence type="predicted"/>
<dbReference type="SMART" id="SM00422">
    <property type="entry name" value="HTH_MERR"/>
    <property type="match status" value="1"/>
</dbReference>